<proteinExistence type="predicted"/>
<dbReference type="AlphaFoldDB" id="A0A818FUX9"/>
<evidence type="ECO:0000313" key="3">
    <source>
        <dbReference type="EMBL" id="CAF3479778.1"/>
    </source>
</evidence>
<dbReference type="Pfam" id="PF13281">
    <property type="entry name" value="MAP3K_TRAF_bd"/>
    <property type="match status" value="1"/>
</dbReference>
<dbReference type="Proteomes" id="UP000663865">
    <property type="component" value="Unassembled WGS sequence"/>
</dbReference>
<name>A0A818FUX9_9BILA</name>
<sequence length="106" mass="12098">MPDSSSPILTTYGQTLPKLILSQKNILTKKASGPNTTLHMYLLNPPIWYLKSTINNLKVLHQATHMRDQQKLREQPPTSSDDQDVYSCWIDYFSDAINSNSTQTEE</sequence>
<reference evidence="3" key="1">
    <citation type="submission" date="2021-02" db="EMBL/GenBank/DDBJ databases">
        <authorList>
            <person name="Nowell W R."/>
        </authorList>
    </citation>
    <scope>NUCLEOTIDE SEQUENCE</scope>
</reference>
<dbReference type="EMBL" id="CAJNYV010000054">
    <property type="protein sequence ID" value="CAF3334751.1"/>
    <property type="molecule type" value="Genomic_DNA"/>
</dbReference>
<feature type="domain" description="MAP3K TRAFs-binding" evidence="1">
    <location>
        <begin position="36"/>
        <end position="92"/>
    </location>
</feature>
<dbReference type="Proteomes" id="UP000663869">
    <property type="component" value="Unassembled WGS sequence"/>
</dbReference>
<dbReference type="InterPro" id="IPR025136">
    <property type="entry name" value="MAP3K_TRAF-bd"/>
</dbReference>
<organism evidence="3 4">
    <name type="scientific">Rotaria socialis</name>
    <dbReference type="NCBI Taxonomy" id="392032"/>
    <lineage>
        <taxon>Eukaryota</taxon>
        <taxon>Metazoa</taxon>
        <taxon>Spiralia</taxon>
        <taxon>Gnathifera</taxon>
        <taxon>Rotifera</taxon>
        <taxon>Eurotatoria</taxon>
        <taxon>Bdelloidea</taxon>
        <taxon>Philodinida</taxon>
        <taxon>Philodinidae</taxon>
        <taxon>Rotaria</taxon>
    </lineage>
</organism>
<evidence type="ECO:0000313" key="4">
    <source>
        <dbReference type="Proteomes" id="UP000663869"/>
    </source>
</evidence>
<protein>
    <recommendedName>
        <fullName evidence="1">MAP3K TRAFs-binding domain-containing protein</fullName>
    </recommendedName>
</protein>
<comment type="caution">
    <text evidence="3">The sequence shown here is derived from an EMBL/GenBank/DDBJ whole genome shotgun (WGS) entry which is preliminary data.</text>
</comment>
<gene>
    <name evidence="3" type="ORF">FME351_LOCUS15410</name>
    <name evidence="2" type="ORF">KIK155_LOCUS2093</name>
</gene>
<accession>A0A818FUX9</accession>
<evidence type="ECO:0000259" key="1">
    <source>
        <dbReference type="Pfam" id="PF13281"/>
    </source>
</evidence>
<evidence type="ECO:0000313" key="2">
    <source>
        <dbReference type="EMBL" id="CAF3334751.1"/>
    </source>
</evidence>
<dbReference type="EMBL" id="CAJNYU010001912">
    <property type="protein sequence ID" value="CAF3479778.1"/>
    <property type="molecule type" value="Genomic_DNA"/>
</dbReference>